<dbReference type="InterPro" id="IPR007404">
    <property type="entry name" value="YdjM-like"/>
</dbReference>
<name>A0A847SBX8_9NEIS</name>
<keyword evidence="1" id="KW-0472">Membrane</keyword>
<gene>
    <name evidence="2" type="ORF">HF682_14655</name>
</gene>
<organism evidence="2 3">
    <name type="scientific">Leeia aquatica</name>
    <dbReference type="NCBI Taxonomy" id="2725557"/>
    <lineage>
        <taxon>Bacteria</taxon>
        <taxon>Pseudomonadati</taxon>
        <taxon>Pseudomonadota</taxon>
        <taxon>Betaproteobacteria</taxon>
        <taxon>Neisseriales</taxon>
        <taxon>Leeiaceae</taxon>
        <taxon>Leeia</taxon>
    </lineage>
</organism>
<dbReference type="RefSeq" id="WP_168878059.1">
    <property type="nucleotide sequence ID" value="NZ_JABAIM010000003.1"/>
</dbReference>
<reference evidence="2 3" key="1">
    <citation type="submission" date="2020-04" db="EMBL/GenBank/DDBJ databases">
        <title>Draft genome of Leeia sp. IMCC25680.</title>
        <authorList>
            <person name="Song J."/>
            <person name="Cho J.-C."/>
        </authorList>
    </citation>
    <scope>NUCLEOTIDE SEQUENCE [LARGE SCALE GENOMIC DNA]</scope>
    <source>
        <strain evidence="2 3">IMCC25680</strain>
    </source>
</reference>
<protein>
    <submittedName>
        <fullName evidence="2">Metal-dependent hydrolase</fullName>
    </submittedName>
</protein>
<keyword evidence="2" id="KW-0378">Hydrolase</keyword>
<keyword evidence="3" id="KW-1185">Reference proteome</keyword>
<feature type="transmembrane region" description="Helical" evidence="1">
    <location>
        <begin position="85"/>
        <end position="115"/>
    </location>
</feature>
<dbReference type="GO" id="GO:0016787">
    <property type="term" value="F:hydrolase activity"/>
    <property type="evidence" value="ECO:0007669"/>
    <property type="project" value="UniProtKB-KW"/>
</dbReference>
<comment type="caution">
    <text evidence="2">The sequence shown here is derived from an EMBL/GenBank/DDBJ whole genome shotgun (WGS) entry which is preliminary data.</text>
</comment>
<dbReference type="Proteomes" id="UP000587991">
    <property type="component" value="Unassembled WGS sequence"/>
</dbReference>
<proteinExistence type="predicted"/>
<evidence type="ECO:0000313" key="2">
    <source>
        <dbReference type="EMBL" id="NLR76405.1"/>
    </source>
</evidence>
<dbReference type="Pfam" id="PF04307">
    <property type="entry name" value="YdjM"/>
    <property type="match status" value="1"/>
</dbReference>
<keyword evidence="1" id="KW-1133">Transmembrane helix</keyword>
<dbReference type="PANTHER" id="PTHR35531:SF1">
    <property type="entry name" value="INNER MEMBRANE PROTEIN YBCI-RELATED"/>
    <property type="match status" value="1"/>
</dbReference>
<dbReference type="PANTHER" id="PTHR35531">
    <property type="entry name" value="INNER MEMBRANE PROTEIN YBCI-RELATED"/>
    <property type="match status" value="1"/>
</dbReference>
<evidence type="ECO:0000313" key="3">
    <source>
        <dbReference type="Proteomes" id="UP000587991"/>
    </source>
</evidence>
<sequence>MATLFTHPAVALALRPWLSSLPAQRSVLLGGVLLTMLPDADVLSFVLRIPYEHMLGHRGLSHSILFAVLAGFVFAWLLRQRAGFAALWGFGTVCCLSHSVLDAMTSGGLGVAWLAPFSNERFFLPWRPIRVSPIGVGFFSPRGVVVILSELVWVWLPCLLVMAVGRVWRKRQQTAPVQ</sequence>
<dbReference type="EMBL" id="JABAIM010000003">
    <property type="protein sequence ID" value="NLR76405.1"/>
    <property type="molecule type" value="Genomic_DNA"/>
</dbReference>
<feature type="transmembrane region" description="Helical" evidence="1">
    <location>
        <begin position="143"/>
        <end position="164"/>
    </location>
</feature>
<accession>A0A847SBX8</accession>
<evidence type="ECO:0000256" key="1">
    <source>
        <dbReference type="SAM" id="Phobius"/>
    </source>
</evidence>
<feature type="transmembrane region" description="Helical" evidence="1">
    <location>
        <begin position="59"/>
        <end position="78"/>
    </location>
</feature>
<keyword evidence="1" id="KW-0812">Transmembrane</keyword>
<dbReference type="AlphaFoldDB" id="A0A847SBX8"/>